<dbReference type="NCBIfam" id="TIGR01357">
    <property type="entry name" value="aroB"/>
    <property type="match status" value="1"/>
</dbReference>
<feature type="binding site" evidence="18">
    <location>
        <begin position="131"/>
        <end position="132"/>
    </location>
    <ligand>
        <name>NAD(+)</name>
        <dbReference type="ChEBI" id="CHEBI:57540"/>
    </ligand>
</feature>
<dbReference type="InterPro" id="IPR030960">
    <property type="entry name" value="DHQS/DOIS_N"/>
</dbReference>
<dbReference type="SUPFAM" id="SSF56796">
    <property type="entry name" value="Dehydroquinate synthase-like"/>
    <property type="match status" value="1"/>
</dbReference>
<keyword evidence="13 18" id="KW-0862">Zinc</keyword>
<dbReference type="CDD" id="cd08195">
    <property type="entry name" value="DHQS"/>
    <property type="match status" value="1"/>
</dbReference>
<reference evidence="21 22" key="1">
    <citation type="submission" date="2024-01" db="EMBL/GenBank/DDBJ databases">
        <title>Mesobacterium rodlantinim sp. nov., isolated from shallow sea hydrothermal systems off Kueishantao Island.</title>
        <authorList>
            <person name="Su Z."/>
            <person name="Tang K."/>
        </authorList>
    </citation>
    <scope>NUCLEOTIDE SEQUENCE [LARGE SCALE GENOMIC DNA]</scope>
    <source>
        <strain evidence="21 22">TK19101</strain>
    </source>
</reference>
<evidence type="ECO:0000256" key="4">
    <source>
        <dbReference type="ARBA" id="ARBA00004496"/>
    </source>
</evidence>
<evidence type="ECO:0000256" key="10">
    <source>
        <dbReference type="ARBA" id="ARBA00022605"/>
    </source>
</evidence>
<keyword evidence="17 18" id="KW-0170">Cobalt</keyword>
<organism evidence="21 22">
    <name type="scientific">Mesobacterium hydrothermale</name>
    <dbReference type="NCBI Taxonomy" id="3111907"/>
    <lineage>
        <taxon>Bacteria</taxon>
        <taxon>Pseudomonadati</taxon>
        <taxon>Pseudomonadota</taxon>
        <taxon>Alphaproteobacteria</taxon>
        <taxon>Rhodobacterales</taxon>
        <taxon>Roseobacteraceae</taxon>
        <taxon>Mesobacterium</taxon>
    </lineage>
</organism>
<feature type="binding site" evidence="18">
    <location>
        <position position="153"/>
    </location>
    <ligand>
        <name>NAD(+)</name>
        <dbReference type="ChEBI" id="CHEBI:57540"/>
    </ligand>
</feature>
<feature type="binding site" evidence="18">
    <location>
        <position position="186"/>
    </location>
    <ligand>
        <name>Zn(2+)</name>
        <dbReference type="ChEBI" id="CHEBI:29105"/>
    </ligand>
</feature>
<dbReference type="PIRSF" id="PIRSF001455">
    <property type="entry name" value="DHQ_synth"/>
    <property type="match status" value="1"/>
</dbReference>
<evidence type="ECO:0000256" key="18">
    <source>
        <dbReference type="HAMAP-Rule" id="MF_00110"/>
    </source>
</evidence>
<evidence type="ECO:0000256" key="9">
    <source>
        <dbReference type="ARBA" id="ARBA00022490"/>
    </source>
</evidence>
<gene>
    <name evidence="18 21" type="primary">aroB</name>
    <name evidence="21" type="ORF">VK792_07635</name>
</gene>
<dbReference type="EMBL" id="JAYLLH010000008">
    <property type="protein sequence ID" value="MEC3861151.1"/>
    <property type="molecule type" value="Genomic_DNA"/>
</dbReference>
<feature type="domain" description="3-dehydroquinate synthase C-terminal" evidence="20">
    <location>
        <begin position="183"/>
        <end position="332"/>
    </location>
</feature>
<evidence type="ECO:0000259" key="20">
    <source>
        <dbReference type="Pfam" id="PF24621"/>
    </source>
</evidence>
<evidence type="ECO:0000256" key="12">
    <source>
        <dbReference type="ARBA" id="ARBA00022741"/>
    </source>
</evidence>
<comment type="subcellular location">
    <subcellularLocation>
        <location evidence="4 18">Cytoplasm</location>
    </subcellularLocation>
</comment>
<feature type="binding site" evidence="18">
    <location>
        <position position="267"/>
    </location>
    <ligand>
        <name>Zn(2+)</name>
        <dbReference type="ChEBI" id="CHEBI:29105"/>
    </ligand>
</feature>
<feature type="binding site" evidence="18">
    <location>
        <position position="249"/>
    </location>
    <ligand>
        <name>Zn(2+)</name>
        <dbReference type="ChEBI" id="CHEBI:29105"/>
    </ligand>
</feature>
<keyword evidence="11 18" id="KW-0479">Metal-binding</keyword>
<accession>A0ABU6HFK6</accession>
<evidence type="ECO:0000256" key="15">
    <source>
        <dbReference type="ARBA" id="ARBA00023141"/>
    </source>
</evidence>
<evidence type="ECO:0000256" key="5">
    <source>
        <dbReference type="ARBA" id="ARBA00004661"/>
    </source>
</evidence>
<evidence type="ECO:0000256" key="11">
    <source>
        <dbReference type="ARBA" id="ARBA00022723"/>
    </source>
</evidence>
<sequence>MIQTVHVPLGERAYDVRIGPGLIDTGGAQIAPLLHRKRVAIVSDENVAALHLDRFRAALSAEGIESVALTLPAGESTKAWPEFTRTVEWLLEQKVERRDVVVALGGGVIGDLVGFAAAVLRRGVRFVQVPTSLLAQVDSSVGGKTGINAPQGKNLIGAFHQPSLVLADIGVLDTLTPRDFLAGNGEVVKYGLLGDAGFFDWLERNGPAMAAGDAEKRAYAVRRSVEMKAEIVVRDETEQGDRALLNLGHTFCHALEKATGYSDRLLHGEGVAIGCALAFELSSRLGVCSQEDPSRVRAHLKTMGMKTDLADIPGDLPAAESLLDLMGQDKKVIDGKLRFILVRGIGDAFFTSDVPRDAVLSVLWDALASR</sequence>
<evidence type="ECO:0000313" key="21">
    <source>
        <dbReference type="EMBL" id="MEC3861151.1"/>
    </source>
</evidence>
<comment type="function">
    <text evidence="3 18">Catalyzes the conversion of 3-deoxy-D-arabino-heptulosonate 7-phosphate (DAHP) to dehydroquinate (DHQ).</text>
</comment>
<comment type="pathway">
    <text evidence="5 18">Metabolic intermediate biosynthesis; chorismate biosynthesis; chorismate from D-erythrose 4-phosphate and phosphoenolpyruvate: step 2/7.</text>
</comment>
<evidence type="ECO:0000256" key="17">
    <source>
        <dbReference type="ARBA" id="ARBA00023285"/>
    </source>
</evidence>
<evidence type="ECO:0000256" key="13">
    <source>
        <dbReference type="ARBA" id="ARBA00022833"/>
    </source>
</evidence>
<dbReference type="HAMAP" id="MF_00110">
    <property type="entry name" value="DHQ_synthase"/>
    <property type="match status" value="1"/>
</dbReference>
<dbReference type="PANTHER" id="PTHR43622">
    <property type="entry name" value="3-DEHYDROQUINATE SYNTHASE"/>
    <property type="match status" value="1"/>
</dbReference>
<dbReference type="Proteomes" id="UP001348149">
    <property type="component" value="Unassembled WGS sequence"/>
</dbReference>
<dbReference type="Gene3D" id="3.40.50.1970">
    <property type="match status" value="1"/>
</dbReference>
<evidence type="ECO:0000313" key="22">
    <source>
        <dbReference type="Proteomes" id="UP001348149"/>
    </source>
</evidence>
<feature type="binding site" evidence="18">
    <location>
        <position position="144"/>
    </location>
    <ligand>
        <name>NAD(+)</name>
        <dbReference type="ChEBI" id="CHEBI:57540"/>
    </ligand>
</feature>
<evidence type="ECO:0000256" key="8">
    <source>
        <dbReference type="ARBA" id="ARBA00017684"/>
    </source>
</evidence>
<keyword evidence="14 18" id="KW-0520">NAD</keyword>
<keyword evidence="9 18" id="KW-0963">Cytoplasm</keyword>
<dbReference type="EC" id="4.2.3.4" evidence="7 18"/>
<dbReference type="InterPro" id="IPR016037">
    <property type="entry name" value="DHQ_synth_AroB"/>
</dbReference>
<dbReference type="InterPro" id="IPR030963">
    <property type="entry name" value="DHQ_synth_fam"/>
</dbReference>
<evidence type="ECO:0000256" key="1">
    <source>
        <dbReference type="ARBA" id="ARBA00001393"/>
    </source>
</evidence>
<evidence type="ECO:0000256" key="16">
    <source>
        <dbReference type="ARBA" id="ARBA00023239"/>
    </source>
</evidence>
<comment type="similarity">
    <text evidence="6 18">Belongs to the sugar phosphate cyclases superfamily. Dehydroquinate synthase family.</text>
</comment>
<dbReference type="PANTHER" id="PTHR43622:SF7">
    <property type="entry name" value="3-DEHYDROQUINATE SYNTHASE, CHLOROPLASTIC"/>
    <property type="match status" value="1"/>
</dbReference>
<evidence type="ECO:0000256" key="14">
    <source>
        <dbReference type="ARBA" id="ARBA00023027"/>
    </source>
</evidence>
<dbReference type="Gene3D" id="1.20.1090.10">
    <property type="entry name" value="Dehydroquinate synthase-like - alpha domain"/>
    <property type="match status" value="1"/>
</dbReference>
<dbReference type="Pfam" id="PF24621">
    <property type="entry name" value="DHQS_C"/>
    <property type="match status" value="1"/>
</dbReference>
<dbReference type="RefSeq" id="WP_326296857.1">
    <property type="nucleotide sequence ID" value="NZ_JAYLLH010000008.1"/>
</dbReference>
<name>A0ABU6HFK6_9RHOB</name>
<keyword evidence="15 18" id="KW-0057">Aromatic amino acid biosynthesis</keyword>
<keyword evidence="16 18" id="KW-0456">Lyase</keyword>
<dbReference type="InterPro" id="IPR050071">
    <property type="entry name" value="Dehydroquinate_synthase"/>
</dbReference>
<dbReference type="GO" id="GO:0003856">
    <property type="term" value="F:3-dehydroquinate synthase activity"/>
    <property type="evidence" value="ECO:0007669"/>
    <property type="project" value="UniProtKB-EC"/>
</dbReference>
<evidence type="ECO:0000256" key="3">
    <source>
        <dbReference type="ARBA" id="ARBA00003485"/>
    </source>
</evidence>
<keyword evidence="22" id="KW-1185">Reference proteome</keyword>
<feature type="binding site" evidence="18">
    <location>
        <begin position="107"/>
        <end position="111"/>
    </location>
    <ligand>
        <name>NAD(+)</name>
        <dbReference type="ChEBI" id="CHEBI:57540"/>
    </ligand>
</feature>
<comment type="cofactor">
    <cofactor evidence="18">
        <name>Co(2+)</name>
        <dbReference type="ChEBI" id="CHEBI:48828"/>
    </cofactor>
    <cofactor evidence="18">
        <name>Zn(2+)</name>
        <dbReference type="ChEBI" id="CHEBI:29105"/>
    </cofactor>
    <text evidence="18">Binds 1 divalent metal cation per subunit. Can use either Co(2+) or Zn(2+).</text>
</comment>
<comment type="cofactor">
    <cofactor evidence="2 18">
        <name>NAD(+)</name>
        <dbReference type="ChEBI" id="CHEBI:57540"/>
    </cofactor>
</comment>
<evidence type="ECO:0000259" key="19">
    <source>
        <dbReference type="Pfam" id="PF01761"/>
    </source>
</evidence>
<keyword evidence="12 18" id="KW-0547">Nucleotide-binding</keyword>
<comment type="caution">
    <text evidence="21">The sequence shown here is derived from an EMBL/GenBank/DDBJ whole genome shotgun (WGS) entry which is preliminary data.</text>
</comment>
<comment type="caution">
    <text evidence="18">Lacks conserved residue(s) required for the propagation of feature annotation.</text>
</comment>
<dbReference type="Pfam" id="PF01761">
    <property type="entry name" value="DHQ_synthase"/>
    <property type="match status" value="1"/>
</dbReference>
<protein>
    <recommendedName>
        <fullName evidence="8 18">3-dehydroquinate synthase</fullName>
        <shortName evidence="18">DHQS</shortName>
        <ecNumber evidence="7 18">4.2.3.4</ecNumber>
    </recommendedName>
</protein>
<dbReference type="InterPro" id="IPR056179">
    <property type="entry name" value="DHQS_C"/>
</dbReference>
<keyword evidence="10 18" id="KW-0028">Amino-acid biosynthesis</keyword>
<evidence type="ECO:0000256" key="2">
    <source>
        <dbReference type="ARBA" id="ARBA00001911"/>
    </source>
</evidence>
<comment type="catalytic activity">
    <reaction evidence="1 18">
        <text>7-phospho-2-dehydro-3-deoxy-D-arabino-heptonate = 3-dehydroquinate + phosphate</text>
        <dbReference type="Rhea" id="RHEA:21968"/>
        <dbReference type="ChEBI" id="CHEBI:32364"/>
        <dbReference type="ChEBI" id="CHEBI:43474"/>
        <dbReference type="ChEBI" id="CHEBI:58394"/>
        <dbReference type="EC" id="4.2.3.4"/>
    </reaction>
</comment>
<feature type="domain" description="3-dehydroquinate synthase N-terminal" evidence="19">
    <location>
        <begin position="69"/>
        <end position="180"/>
    </location>
</feature>
<evidence type="ECO:0000256" key="7">
    <source>
        <dbReference type="ARBA" id="ARBA00013031"/>
    </source>
</evidence>
<evidence type="ECO:0000256" key="6">
    <source>
        <dbReference type="ARBA" id="ARBA00005412"/>
    </source>
</evidence>
<proteinExistence type="inferred from homology"/>